<reference evidence="1" key="1">
    <citation type="submission" date="2020-05" db="EMBL/GenBank/DDBJ databases">
        <authorList>
            <person name="Chiriac C."/>
            <person name="Salcher M."/>
            <person name="Ghai R."/>
            <person name="Kavagutti S V."/>
        </authorList>
    </citation>
    <scope>NUCLEOTIDE SEQUENCE</scope>
</reference>
<organism evidence="1">
    <name type="scientific">uncultured Caudovirales phage</name>
    <dbReference type="NCBI Taxonomy" id="2100421"/>
    <lineage>
        <taxon>Viruses</taxon>
        <taxon>Duplodnaviria</taxon>
        <taxon>Heunggongvirae</taxon>
        <taxon>Uroviricota</taxon>
        <taxon>Caudoviricetes</taxon>
        <taxon>Peduoviridae</taxon>
        <taxon>Maltschvirus</taxon>
        <taxon>Maltschvirus maltsch</taxon>
    </lineage>
</organism>
<dbReference type="EMBL" id="LR797341">
    <property type="protein sequence ID" value="CAB4204266.1"/>
    <property type="molecule type" value="Genomic_DNA"/>
</dbReference>
<name>A0A6J5S725_9CAUD</name>
<gene>
    <name evidence="1" type="ORF">UFOVP1384_42</name>
</gene>
<evidence type="ECO:0000313" key="1">
    <source>
        <dbReference type="EMBL" id="CAB4204266.1"/>
    </source>
</evidence>
<proteinExistence type="predicted"/>
<accession>A0A6J5S725</accession>
<sequence length="61" mass="7073">MKTSKDKADELVNNFGNKKNALMAVNEAINNYESTSMFYCSKVKVLPKIFWLEVKQELENK</sequence>
<protein>
    <submittedName>
        <fullName evidence="1">Uncharacterized protein</fullName>
    </submittedName>
</protein>